<protein>
    <recommendedName>
        <fullName evidence="4">CBM-cenC domain-containing protein</fullName>
    </recommendedName>
</protein>
<proteinExistence type="predicted"/>
<evidence type="ECO:0000313" key="2">
    <source>
        <dbReference type="EMBL" id="KAE9388560.1"/>
    </source>
</evidence>
<accession>A0A6A4GTC4</accession>
<feature type="signal peptide" evidence="1">
    <location>
        <begin position="1"/>
        <end position="24"/>
    </location>
</feature>
<feature type="chain" id="PRO_5025595899" description="CBM-cenC domain-containing protein" evidence="1">
    <location>
        <begin position="25"/>
        <end position="328"/>
    </location>
</feature>
<dbReference type="Proteomes" id="UP000799118">
    <property type="component" value="Unassembled WGS sequence"/>
</dbReference>
<evidence type="ECO:0000256" key="1">
    <source>
        <dbReference type="SAM" id="SignalP"/>
    </source>
</evidence>
<dbReference type="AlphaFoldDB" id="A0A6A4GTC4"/>
<dbReference type="OrthoDB" id="271448at2759"/>
<keyword evidence="1" id="KW-0732">Signal</keyword>
<reference evidence="2" key="1">
    <citation type="journal article" date="2019" name="Environ. Microbiol.">
        <title>Fungal ecological strategies reflected in gene transcription - a case study of two litter decomposers.</title>
        <authorList>
            <person name="Barbi F."/>
            <person name="Kohler A."/>
            <person name="Barry K."/>
            <person name="Baskaran P."/>
            <person name="Daum C."/>
            <person name="Fauchery L."/>
            <person name="Ihrmark K."/>
            <person name="Kuo A."/>
            <person name="LaButti K."/>
            <person name="Lipzen A."/>
            <person name="Morin E."/>
            <person name="Grigoriev I.V."/>
            <person name="Henrissat B."/>
            <person name="Lindahl B."/>
            <person name="Martin F."/>
        </authorList>
    </citation>
    <scope>NUCLEOTIDE SEQUENCE</scope>
    <source>
        <strain evidence="2">JB14</strain>
    </source>
</reference>
<dbReference type="EMBL" id="ML769737">
    <property type="protein sequence ID" value="KAE9388560.1"/>
    <property type="molecule type" value="Genomic_DNA"/>
</dbReference>
<keyword evidence="3" id="KW-1185">Reference proteome</keyword>
<evidence type="ECO:0000313" key="3">
    <source>
        <dbReference type="Proteomes" id="UP000799118"/>
    </source>
</evidence>
<name>A0A6A4GTC4_9AGAR</name>
<evidence type="ECO:0008006" key="4">
    <source>
        <dbReference type="Google" id="ProtNLM"/>
    </source>
</evidence>
<gene>
    <name evidence="2" type="ORF">BT96DRAFT_927002</name>
</gene>
<sequence>MFHATDVVVVLAASILLGAPLVASFDLSTYTNTTAIYEAVLSYNAAHATTSLHGKRGPSVPTGYELVFESNAANNAPGYMGFDLLDTFDISACAEACNEADEDLNGGLCKYFNVWQTIVNGTPSAAVCAKYYLATNQSTAVNTGDSTVTVGDSLGYRRLSALPDGTFEGFSCPTPTPQGGCNCYTEEFGGWIGTSDPGGFLDATIDYFCVPEFFSHFGNSYAQLGGDAANQFNGTLTTVNSLTTVAGSSYTLEFFIRAQHAPQPNFPDITPAMDIIWNGETIAGLGGFFPDWTWESFQVEGTGSDTLAFHGGVWPNTIALDDIYLLLN</sequence>
<organism evidence="2 3">
    <name type="scientific">Gymnopus androsaceus JB14</name>
    <dbReference type="NCBI Taxonomy" id="1447944"/>
    <lineage>
        <taxon>Eukaryota</taxon>
        <taxon>Fungi</taxon>
        <taxon>Dikarya</taxon>
        <taxon>Basidiomycota</taxon>
        <taxon>Agaricomycotina</taxon>
        <taxon>Agaricomycetes</taxon>
        <taxon>Agaricomycetidae</taxon>
        <taxon>Agaricales</taxon>
        <taxon>Marasmiineae</taxon>
        <taxon>Omphalotaceae</taxon>
        <taxon>Gymnopus</taxon>
    </lineage>
</organism>